<dbReference type="Proteomes" id="UP000013776">
    <property type="component" value="Unassembled WGS sequence"/>
</dbReference>
<evidence type="ECO:0000256" key="4">
    <source>
        <dbReference type="ARBA" id="ARBA00022481"/>
    </source>
</evidence>
<comment type="similarity">
    <text evidence="2">Belongs to the small GTPase superfamily. Rho family.</text>
</comment>
<keyword evidence="5" id="KW-0547">Nucleotide-binding</keyword>
<accession>R4X9W7</accession>
<evidence type="ECO:0000256" key="3">
    <source>
        <dbReference type="ARBA" id="ARBA00022475"/>
    </source>
</evidence>
<sequence length="200" mass="22018">MSGRKDVVRRKLVVIGDGACGKTSLLSVFTLGHFPKEYVPTVFENYVSDCRVDGKAVQLALWDTAGQEEYERLRPLSYSKSHVILIGFAVDSPDSLDNVASKWIDEVNSLCPNVPIILVGMKKDLREDPAAIEEMRLKSVKFVEAQAAHNMANRIGAKRYMECSALTGEGVDDIFEAATRSALLFRDGSDEAPKGCCQVM</sequence>
<evidence type="ECO:0000256" key="2">
    <source>
        <dbReference type="ARBA" id="ARBA00010142"/>
    </source>
</evidence>
<dbReference type="GO" id="GO:0003924">
    <property type="term" value="F:GTPase activity"/>
    <property type="evidence" value="ECO:0007669"/>
    <property type="project" value="InterPro"/>
</dbReference>
<dbReference type="EMBL" id="CAHR02000077">
    <property type="protein sequence ID" value="CCG82292.1"/>
    <property type="molecule type" value="Genomic_DNA"/>
</dbReference>
<keyword evidence="8" id="KW-0449">Lipoprotein</keyword>
<dbReference type="SUPFAM" id="SSF52540">
    <property type="entry name" value="P-loop containing nucleoside triphosphate hydrolases"/>
    <property type="match status" value="1"/>
</dbReference>
<dbReference type="SMART" id="SM00173">
    <property type="entry name" value="RAS"/>
    <property type="match status" value="1"/>
</dbReference>
<comment type="subcellular location">
    <subcellularLocation>
        <location evidence="1">Cell membrane</location>
        <topology evidence="1">Lipid-anchor</topology>
    </subcellularLocation>
</comment>
<dbReference type="GO" id="GO:0007264">
    <property type="term" value="P:small GTPase-mediated signal transduction"/>
    <property type="evidence" value="ECO:0007669"/>
    <property type="project" value="InterPro"/>
</dbReference>
<dbReference type="AlphaFoldDB" id="R4X9W7"/>
<dbReference type="VEuPathDB" id="FungiDB:TAPDE_002183"/>
<dbReference type="eggNOG" id="KOG0393">
    <property type="taxonomic scope" value="Eukaryota"/>
</dbReference>
<keyword evidence="3" id="KW-1003">Cell membrane</keyword>
<dbReference type="Gene3D" id="3.40.50.300">
    <property type="entry name" value="P-loop containing nucleotide triphosphate hydrolases"/>
    <property type="match status" value="1"/>
</dbReference>
<dbReference type="PROSITE" id="PS51419">
    <property type="entry name" value="RAB"/>
    <property type="match status" value="1"/>
</dbReference>
<evidence type="ECO:0000256" key="5">
    <source>
        <dbReference type="ARBA" id="ARBA00022741"/>
    </source>
</evidence>
<keyword evidence="6" id="KW-0342">GTP-binding</keyword>
<keyword evidence="9" id="KW-0636">Prenylation</keyword>
<organism evidence="10 11">
    <name type="scientific">Taphrina deformans (strain PYCC 5710 / ATCC 11124 / CBS 356.35 / IMI 108563 / JCM 9778 / NBRC 8474)</name>
    <name type="common">Peach leaf curl fungus</name>
    <name type="synonym">Lalaria deformans</name>
    <dbReference type="NCBI Taxonomy" id="1097556"/>
    <lineage>
        <taxon>Eukaryota</taxon>
        <taxon>Fungi</taxon>
        <taxon>Dikarya</taxon>
        <taxon>Ascomycota</taxon>
        <taxon>Taphrinomycotina</taxon>
        <taxon>Taphrinomycetes</taxon>
        <taxon>Taphrinales</taxon>
        <taxon>Taphrinaceae</taxon>
        <taxon>Taphrina</taxon>
    </lineage>
</organism>
<keyword evidence="11" id="KW-1185">Reference proteome</keyword>
<evidence type="ECO:0000313" key="11">
    <source>
        <dbReference type="Proteomes" id="UP000013776"/>
    </source>
</evidence>
<evidence type="ECO:0000313" key="10">
    <source>
        <dbReference type="EMBL" id="CCG82292.1"/>
    </source>
</evidence>
<protein>
    <submittedName>
        <fullName evidence="10">GTP-binding protein rho2</fullName>
    </submittedName>
</protein>
<evidence type="ECO:0000256" key="9">
    <source>
        <dbReference type="ARBA" id="ARBA00023289"/>
    </source>
</evidence>
<reference evidence="10 11" key="1">
    <citation type="journal article" date="2013" name="MBio">
        <title>Genome sequencing of the plant pathogen Taphrina deformans, the causal agent of peach leaf curl.</title>
        <authorList>
            <person name="Cisse O.H."/>
            <person name="Almeida J.M.G.C.F."/>
            <person name="Fonseca A."/>
            <person name="Kumar A.A."/>
            <person name="Salojaervi J."/>
            <person name="Overmyer K."/>
            <person name="Hauser P.M."/>
            <person name="Pagni M."/>
        </authorList>
    </citation>
    <scope>NUCLEOTIDE SEQUENCE [LARGE SCALE GENOMIC DNA]</scope>
    <source>
        <strain evidence="11">PYCC 5710 / ATCC 11124 / CBS 356.35 / IMI 108563 / JCM 9778 / NBRC 8474</strain>
    </source>
</reference>
<dbReference type="SMART" id="SM00175">
    <property type="entry name" value="RAB"/>
    <property type="match status" value="1"/>
</dbReference>
<gene>
    <name evidence="10" type="ORF">TAPDE_002183</name>
</gene>
<dbReference type="GO" id="GO:0007163">
    <property type="term" value="P:establishment or maintenance of cell polarity"/>
    <property type="evidence" value="ECO:0007669"/>
    <property type="project" value="UniProtKB-ARBA"/>
</dbReference>
<dbReference type="SMART" id="SM00174">
    <property type="entry name" value="RHO"/>
    <property type="match status" value="1"/>
</dbReference>
<dbReference type="GO" id="GO:0005525">
    <property type="term" value="F:GTP binding"/>
    <property type="evidence" value="ECO:0007669"/>
    <property type="project" value="UniProtKB-KW"/>
</dbReference>
<dbReference type="SMART" id="SM00176">
    <property type="entry name" value="RAN"/>
    <property type="match status" value="1"/>
</dbReference>
<keyword evidence="4" id="KW-0488">Methylation</keyword>
<dbReference type="InterPro" id="IPR027417">
    <property type="entry name" value="P-loop_NTPase"/>
</dbReference>
<evidence type="ECO:0000256" key="8">
    <source>
        <dbReference type="ARBA" id="ARBA00023288"/>
    </source>
</evidence>
<dbReference type="Pfam" id="PF00071">
    <property type="entry name" value="Ras"/>
    <property type="match status" value="1"/>
</dbReference>
<dbReference type="OrthoDB" id="8830751at2759"/>
<dbReference type="InterPro" id="IPR005225">
    <property type="entry name" value="Small_GTP-bd"/>
</dbReference>
<evidence type="ECO:0000256" key="6">
    <source>
        <dbReference type="ARBA" id="ARBA00023134"/>
    </source>
</evidence>
<dbReference type="PANTHER" id="PTHR24072">
    <property type="entry name" value="RHO FAMILY GTPASE"/>
    <property type="match status" value="1"/>
</dbReference>
<dbReference type="FunFam" id="3.40.50.300:FF:000573">
    <property type="entry name" value="RHO family GTPase Rho2"/>
    <property type="match status" value="1"/>
</dbReference>
<evidence type="ECO:0000256" key="7">
    <source>
        <dbReference type="ARBA" id="ARBA00023136"/>
    </source>
</evidence>
<dbReference type="InterPro" id="IPR001806">
    <property type="entry name" value="Small_GTPase"/>
</dbReference>
<dbReference type="InterPro" id="IPR003578">
    <property type="entry name" value="Small_GTPase_Rho"/>
</dbReference>
<comment type="caution">
    <text evidence="10">The sequence shown here is derived from an EMBL/GenBank/DDBJ whole genome shotgun (WGS) entry which is preliminary data.</text>
</comment>
<dbReference type="NCBIfam" id="TIGR00231">
    <property type="entry name" value="small_GTP"/>
    <property type="match status" value="1"/>
</dbReference>
<dbReference type="PROSITE" id="PS51421">
    <property type="entry name" value="RAS"/>
    <property type="match status" value="1"/>
</dbReference>
<name>R4X9W7_TAPDE</name>
<evidence type="ECO:0000256" key="1">
    <source>
        <dbReference type="ARBA" id="ARBA00004193"/>
    </source>
</evidence>
<proteinExistence type="inferred from homology"/>
<dbReference type="STRING" id="1097556.R4X9W7"/>
<dbReference type="PRINTS" id="PR00449">
    <property type="entry name" value="RASTRNSFRMNG"/>
</dbReference>
<dbReference type="GO" id="GO:0005886">
    <property type="term" value="C:plasma membrane"/>
    <property type="evidence" value="ECO:0007669"/>
    <property type="project" value="UniProtKB-SubCell"/>
</dbReference>
<dbReference type="PROSITE" id="PS51420">
    <property type="entry name" value="RHO"/>
    <property type="match status" value="1"/>
</dbReference>
<keyword evidence="7" id="KW-0472">Membrane</keyword>